<gene>
    <name evidence="2" type="ORF">AJ78_08232</name>
</gene>
<keyword evidence="3" id="KW-1185">Reference proteome</keyword>
<protein>
    <submittedName>
        <fullName evidence="2">Uncharacterized protein</fullName>
    </submittedName>
</protein>
<dbReference type="OrthoDB" id="4184601at2759"/>
<reference evidence="2 3" key="1">
    <citation type="submission" date="2015-07" db="EMBL/GenBank/DDBJ databases">
        <title>Emmonsia species relationships and genome sequence.</title>
        <authorList>
            <consortium name="The Broad Institute Genomics Platform"/>
            <person name="Cuomo C.A."/>
            <person name="Munoz J.F."/>
            <person name="Imamovic A."/>
            <person name="Priest M.E."/>
            <person name="Young S."/>
            <person name="Clay O.K."/>
            <person name="McEwen J.G."/>
        </authorList>
    </citation>
    <scope>NUCLEOTIDE SEQUENCE [LARGE SCALE GENOMIC DNA]</scope>
    <source>
        <strain evidence="2 3">UAMH 9510</strain>
    </source>
</reference>
<dbReference type="VEuPathDB" id="FungiDB:AJ78_08232"/>
<sequence length="171" mass="18698">MIDKNLSVPEAESTLFVSPVNFIATRLGSCGQNTPQDENTHFSPTSSDVSSYGNLQVAGSSEPVIGLSTPPSDPSSPATQITKRNDHCRLRSRQSKLIKVTLVYKKKSLIKCSQTKKQSQSAELKKSDVMTNTSLARNALCRLSDSDLQLFLEVDEELIRDGLSDYQGSCI</sequence>
<comment type="caution">
    <text evidence="2">The sequence shown here is derived from an EMBL/GenBank/DDBJ whole genome shotgun (WGS) entry which is preliminary data.</text>
</comment>
<proteinExistence type="predicted"/>
<evidence type="ECO:0000313" key="2">
    <source>
        <dbReference type="EMBL" id="OJD10870.1"/>
    </source>
</evidence>
<dbReference type="EMBL" id="LGRN01000671">
    <property type="protein sequence ID" value="OJD10870.1"/>
    <property type="molecule type" value="Genomic_DNA"/>
</dbReference>
<feature type="region of interest" description="Disordered" evidence="1">
    <location>
        <begin position="31"/>
        <end position="53"/>
    </location>
</feature>
<evidence type="ECO:0000256" key="1">
    <source>
        <dbReference type="SAM" id="MobiDB-lite"/>
    </source>
</evidence>
<evidence type="ECO:0000313" key="3">
    <source>
        <dbReference type="Proteomes" id="UP000182235"/>
    </source>
</evidence>
<accession>A0A1J9P420</accession>
<name>A0A1J9P420_9EURO</name>
<organism evidence="2 3">
    <name type="scientific">Emergomyces pasteurianus Ep9510</name>
    <dbReference type="NCBI Taxonomy" id="1447872"/>
    <lineage>
        <taxon>Eukaryota</taxon>
        <taxon>Fungi</taxon>
        <taxon>Dikarya</taxon>
        <taxon>Ascomycota</taxon>
        <taxon>Pezizomycotina</taxon>
        <taxon>Eurotiomycetes</taxon>
        <taxon>Eurotiomycetidae</taxon>
        <taxon>Onygenales</taxon>
        <taxon>Ajellomycetaceae</taxon>
        <taxon>Emergomyces</taxon>
    </lineage>
</organism>
<dbReference type="AlphaFoldDB" id="A0A1J9P420"/>
<dbReference type="Proteomes" id="UP000182235">
    <property type="component" value="Unassembled WGS sequence"/>
</dbReference>